<evidence type="ECO:0000313" key="3">
    <source>
        <dbReference type="Proteomes" id="UP001172457"/>
    </source>
</evidence>
<sequence>MYERLRKRMPELAHDCQFSGGDTTTTSYGPVSSSSSSSSTGFWSKHRDDVSYNQLQKFWSELSPQARQELLRIDKQTLFEQARKNMYCSRCNGLLLEGFLQIVMYGKSLQQEGAVGQGSGNRLQNSKCHTAEDVCLTIGCNDDVQDPSVHPWGGLTTTRDGTLTLLDCYIYSKYLKGLQNVFDSARARERERELLYPDACGGGGRGWISQGMVGYGRGHGTRETCALHTARLSVETLVDFWSALGEETRYSLLRMKEEDFMERLMYRFDSKRFCRDCRKNVIREFKELKEHKRMRREARCTSWFCVADTSFQYEVTLDTIQADWHQNYADSTGIYQHYEWAVGTGEGKSDILEFENVGLNAGFKAWRFDGRCNEVSVKAHALKGQQCVHCRLVVGDGFVTITRGESIRRFFEHAEEAEEEEDDDSVDKDGNELDGECSRPQKHAKSPELAREFLLDAATVIFKEQVEKAFREGTARQNAHSMFVSLALKLLEERVMVACKDIITLEKQFKLLEEEEKEKRDEEERKERRRAKEKEKKLRRKERLRSKEKDKDKKCHQPSEIPALPDANEQLTIVNEDLNEKIEAYCEEEEDEEEDTLPCIPASEDYIQEEQILNYDETSNAEFSYEKDGNLPFGSDQSKHPRRRLKSWKDYQLDQPSKWSDRRRFMAGSENGSMVGKPGPRFHSDGYETPSRNTNFNGVNKPARRSNGSRYNERLHCSHNRMNSRYDPSDCNCYQHDYRPKTGKPEPDMDVSKPYFRGNKYNNQTEYAREPCGRSKSKIVTGNNAPRSVPDSDDVTDRSATVTEPPVKIVSSSDGTKSAPPDHDDNDSKESKSGIHVEADATSSVSGTTDLSTSSNSNSDSCSSCLSEGNGNTSFSSNPQNPESSSTSDSEYASHHSEVIKETSICLENEFTECGILKVQNTKENENNCKENSGESLSKTAENGKRNDVIGSHPKNVIPPQPLQPQSLHFPVFQAPSMGYYHQGPVPWTTAPTNGLVPLPHPNHYLFASPFGYGLNGGSPFLQYGVGGGQPLGPPVMNHGQVPMYQPGPESNNGVKEQKGKGDENCEGGQNGNSSSRGFSLFHFGGPVDVVSKGGGGFIKPTREEIDVKDVEEYNLFAASNGIKFSFF</sequence>
<dbReference type="Proteomes" id="UP001172457">
    <property type="component" value="Chromosome 3"/>
</dbReference>
<feature type="compositionally biased region" description="Basic and acidic residues" evidence="1">
    <location>
        <begin position="820"/>
        <end position="839"/>
    </location>
</feature>
<feature type="compositionally biased region" description="Basic and acidic residues" evidence="1">
    <location>
        <begin position="738"/>
        <end position="751"/>
    </location>
</feature>
<feature type="compositionally biased region" description="Polar residues" evidence="1">
    <location>
        <begin position="869"/>
        <end position="882"/>
    </location>
</feature>
<protein>
    <recommendedName>
        <fullName evidence="4">Stress response protein NST1</fullName>
    </recommendedName>
</protein>
<evidence type="ECO:0008006" key="4">
    <source>
        <dbReference type="Google" id="ProtNLM"/>
    </source>
</evidence>
<keyword evidence="3" id="KW-1185">Reference proteome</keyword>
<feature type="region of interest" description="Disordered" evidence="1">
    <location>
        <begin position="414"/>
        <end position="444"/>
    </location>
</feature>
<dbReference type="PANTHER" id="PTHR16897:SF22">
    <property type="match status" value="1"/>
</dbReference>
<name>A0AA38TDH2_9ASTR</name>
<organism evidence="2 3">
    <name type="scientific">Centaurea solstitialis</name>
    <name type="common">yellow star-thistle</name>
    <dbReference type="NCBI Taxonomy" id="347529"/>
    <lineage>
        <taxon>Eukaryota</taxon>
        <taxon>Viridiplantae</taxon>
        <taxon>Streptophyta</taxon>
        <taxon>Embryophyta</taxon>
        <taxon>Tracheophyta</taxon>
        <taxon>Spermatophyta</taxon>
        <taxon>Magnoliopsida</taxon>
        <taxon>eudicotyledons</taxon>
        <taxon>Gunneridae</taxon>
        <taxon>Pentapetalae</taxon>
        <taxon>asterids</taxon>
        <taxon>campanulids</taxon>
        <taxon>Asterales</taxon>
        <taxon>Asteraceae</taxon>
        <taxon>Carduoideae</taxon>
        <taxon>Cardueae</taxon>
        <taxon>Centaureinae</taxon>
        <taxon>Centaurea</taxon>
    </lineage>
</organism>
<dbReference type="EMBL" id="JARYMX010000003">
    <property type="protein sequence ID" value="KAJ9558928.1"/>
    <property type="molecule type" value="Genomic_DNA"/>
</dbReference>
<feature type="compositionally biased region" description="Basic and acidic residues" evidence="1">
    <location>
        <begin position="515"/>
        <end position="536"/>
    </location>
</feature>
<evidence type="ECO:0000313" key="2">
    <source>
        <dbReference type="EMBL" id="KAJ9558928.1"/>
    </source>
</evidence>
<proteinExistence type="predicted"/>
<gene>
    <name evidence="2" type="ORF">OSB04_013542</name>
</gene>
<feature type="region of interest" description="Disordered" evidence="1">
    <location>
        <begin position="668"/>
        <end position="712"/>
    </location>
</feature>
<feature type="compositionally biased region" description="Low complexity" evidence="1">
    <location>
        <begin position="23"/>
        <end position="39"/>
    </location>
</feature>
<feature type="compositionally biased region" description="Basic and acidic residues" evidence="1">
    <location>
        <begin position="545"/>
        <end position="557"/>
    </location>
</feature>
<feature type="region of interest" description="Disordered" evidence="1">
    <location>
        <begin position="738"/>
        <end position="896"/>
    </location>
</feature>
<accession>A0AA38TDH2</accession>
<feature type="compositionally biased region" description="Acidic residues" evidence="1">
    <location>
        <begin position="415"/>
        <end position="426"/>
    </location>
</feature>
<feature type="region of interest" description="Disordered" evidence="1">
    <location>
        <begin position="1044"/>
        <end position="1073"/>
    </location>
</feature>
<evidence type="ECO:0000256" key="1">
    <source>
        <dbReference type="SAM" id="MobiDB-lite"/>
    </source>
</evidence>
<comment type="caution">
    <text evidence="2">The sequence shown here is derived from an EMBL/GenBank/DDBJ whole genome shotgun (WGS) entry which is preliminary data.</text>
</comment>
<feature type="region of interest" description="Disordered" evidence="1">
    <location>
        <begin position="16"/>
        <end position="39"/>
    </location>
</feature>
<feature type="region of interest" description="Disordered" evidence="1">
    <location>
        <begin position="515"/>
        <end position="570"/>
    </location>
</feature>
<feature type="region of interest" description="Disordered" evidence="1">
    <location>
        <begin position="627"/>
        <end position="646"/>
    </location>
</feature>
<feature type="compositionally biased region" description="Basic and acidic residues" evidence="1">
    <location>
        <begin position="427"/>
        <end position="444"/>
    </location>
</feature>
<feature type="compositionally biased region" description="Low complexity" evidence="1">
    <location>
        <begin position="849"/>
        <end position="867"/>
    </location>
</feature>
<dbReference type="AlphaFoldDB" id="A0AA38TDH2"/>
<reference evidence="2" key="1">
    <citation type="submission" date="2023-03" db="EMBL/GenBank/DDBJ databases">
        <title>Chromosome-scale reference genome and RAD-based genetic map of yellow starthistle (Centaurea solstitialis) reveal putative structural variation and QTLs associated with invader traits.</title>
        <authorList>
            <person name="Reatini B."/>
            <person name="Cang F.A."/>
            <person name="Jiang Q."/>
            <person name="Mckibben M.T.W."/>
            <person name="Barker M.S."/>
            <person name="Rieseberg L.H."/>
            <person name="Dlugosch K.M."/>
        </authorList>
    </citation>
    <scope>NUCLEOTIDE SEQUENCE</scope>
    <source>
        <strain evidence="2">CAN-66</strain>
        <tissue evidence="2">Leaf</tissue>
    </source>
</reference>
<dbReference type="PANTHER" id="PTHR16897">
    <property type="entry name" value="OS10G0105400 PROTEIN"/>
    <property type="match status" value="1"/>
</dbReference>